<protein>
    <recommendedName>
        <fullName evidence="2">Bro-N domain-containing protein</fullName>
    </recommendedName>
</protein>
<name>A0A8S5QMU7_9CAUD</name>
<accession>A0A8S5QMU7</accession>
<evidence type="ECO:0000256" key="1">
    <source>
        <dbReference type="SAM" id="Coils"/>
    </source>
</evidence>
<feature type="coiled-coil region" evidence="1">
    <location>
        <begin position="115"/>
        <end position="142"/>
    </location>
</feature>
<organism evidence="3">
    <name type="scientific">Siphoviridae sp. ctJ3t72</name>
    <dbReference type="NCBI Taxonomy" id="2826240"/>
    <lineage>
        <taxon>Viruses</taxon>
        <taxon>Duplodnaviria</taxon>
        <taxon>Heunggongvirae</taxon>
        <taxon>Uroviricota</taxon>
        <taxon>Caudoviricetes</taxon>
    </lineage>
</organism>
<dbReference type="PROSITE" id="PS51750">
    <property type="entry name" value="BRO_N"/>
    <property type="match status" value="1"/>
</dbReference>
<evidence type="ECO:0000259" key="2">
    <source>
        <dbReference type="PROSITE" id="PS51750"/>
    </source>
</evidence>
<dbReference type="PANTHER" id="PTHR36180:SF2">
    <property type="entry name" value="BRO FAMILY PROTEIN"/>
    <property type="match status" value="1"/>
</dbReference>
<dbReference type="EMBL" id="BK015698">
    <property type="protein sequence ID" value="DAE20599.1"/>
    <property type="molecule type" value="Genomic_DNA"/>
</dbReference>
<dbReference type="InterPro" id="IPR003497">
    <property type="entry name" value="BRO_N_domain"/>
</dbReference>
<proteinExistence type="predicted"/>
<evidence type="ECO:0000313" key="3">
    <source>
        <dbReference type="EMBL" id="DAE20599.1"/>
    </source>
</evidence>
<keyword evidence="1" id="KW-0175">Coiled coil</keyword>
<reference evidence="3" key="1">
    <citation type="journal article" date="2021" name="Proc. Natl. Acad. Sci. U.S.A.">
        <title>A Catalog of Tens of Thousands of Viruses from Human Metagenomes Reveals Hidden Associations with Chronic Diseases.</title>
        <authorList>
            <person name="Tisza M.J."/>
            <person name="Buck C.B."/>
        </authorList>
    </citation>
    <scope>NUCLEOTIDE SEQUENCE</scope>
    <source>
        <strain evidence="3">CtJ3t72</strain>
    </source>
</reference>
<dbReference type="SMART" id="SM01040">
    <property type="entry name" value="Bro-N"/>
    <property type="match status" value="1"/>
</dbReference>
<dbReference type="Pfam" id="PF02498">
    <property type="entry name" value="Bro-N"/>
    <property type="match status" value="1"/>
</dbReference>
<feature type="domain" description="Bro-N" evidence="2">
    <location>
        <begin position="3"/>
        <end position="111"/>
    </location>
</feature>
<dbReference type="PANTHER" id="PTHR36180">
    <property type="entry name" value="DNA-BINDING PROTEIN-RELATED-RELATED"/>
    <property type="match status" value="1"/>
</dbReference>
<sequence>MSNSNLSTYDFHKSNIRVISSQDNEILFCLADVCAVLQLANPTHTVNSIKEEFELPTLNVASFDTGYGVKEFTMITEPQLYFVMMRSRAKIAREFRQWICNEVLPSIRKTGGYTLSQKDKALKELNDRVKELADEKRASESSLNLTITSLKDELRKTEAAREFDRKWHDKENKEVGAHFLKQQREYDQKIKVLEVEYGQQITNLKYEIEQLHFQYDKDTATPAQLYEVTKIVHKRAQELGCATALVWRRIHESCKVPSYKQLAAWQADIIIDSKLSGITLKKVQVRDKKTGLPTLTPLLRDTLNELAAMSTDVATDSERINSLLASITRLQQFFTAHGHDCVELANLKEPKVLPFDPQGYLS</sequence>